<keyword evidence="3" id="KW-0249">Electron transport</keyword>
<keyword evidence="7" id="KW-0812">Transmembrane</keyword>
<feature type="region of interest" description="Disordered" evidence="6">
    <location>
        <begin position="152"/>
        <end position="202"/>
    </location>
</feature>
<evidence type="ECO:0000256" key="5">
    <source>
        <dbReference type="ARBA" id="ARBA00023180"/>
    </source>
</evidence>
<dbReference type="InterPro" id="IPR003245">
    <property type="entry name" value="Phytocyanin_dom"/>
</dbReference>
<proteinExistence type="predicted"/>
<dbReference type="Proteomes" id="UP001359559">
    <property type="component" value="Unassembled WGS sequence"/>
</dbReference>
<dbReference type="GO" id="GO:0046872">
    <property type="term" value="F:metal ion binding"/>
    <property type="evidence" value="ECO:0007669"/>
    <property type="project" value="UniProtKB-KW"/>
</dbReference>
<dbReference type="FunFam" id="2.60.40.420:FF:000003">
    <property type="entry name" value="Blue copper"/>
    <property type="match status" value="1"/>
</dbReference>
<keyword evidence="4" id="KW-0186">Copper</keyword>
<dbReference type="CDD" id="cd13920">
    <property type="entry name" value="Stellacyanin"/>
    <property type="match status" value="1"/>
</dbReference>
<dbReference type="InterPro" id="IPR008972">
    <property type="entry name" value="Cupredoxin"/>
</dbReference>
<evidence type="ECO:0000259" key="8">
    <source>
        <dbReference type="PROSITE" id="PS51485"/>
    </source>
</evidence>
<feature type="compositionally biased region" description="Low complexity" evidence="6">
    <location>
        <begin position="159"/>
        <end position="184"/>
    </location>
</feature>
<dbReference type="Gene3D" id="2.60.40.420">
    <property type="entry name" value="Cupredoxins - blue copper proteins"/>
    <property type="match status" value="1"/>
</dbReference>
<name>A0AAN9EX53_CLITE</name>
<dbReference type="GO" id="GO:0009055">
    <property type="term" value="F:electron transfer activity"/>
    <property type="evidence" value="ECO:0007669"/>
    <property type="project" value="InterPro"/>
</dbReference>
<dbReference type="PANTHER" id="PTHR33021:SF546">
    <property type="entry name" value="PLASTOCYANIN-LIKE DOMAIN PROTEIN"/>
    <property type="match status" value="1"/>
</dbReference>
<keyword evidence="7" id="KW-1133">Transmembrane helix</keyword>
<keyword evidence="5" id="KW-0325">Glycoprotein</keyword>
<dbReference type="Pfam" id="PF02298">
    <property type="entry name" value="Cu_bind_like"/>
    <property type="match status" value="1"/>
</dbReference>
<evidence type="ECO:0000256" key="1">
    <source>
        <dbReference type="ARBA" id="ARBA00022448"/>
    </source>
</evidence>
<dbReference type="PROSITE" id="PS51485">
    <property type="entry name" value="PHYTOCYANIN"/>
    <property type="match status" value="1"/>
</dbReference>
<dbReference type="InterPro" id="IPR039391">
    <property type="entry name" value="Phytocyanin-like"/>
</dbReference>
<evidence type="ECO:0000313" key="9">
    <source>
        <dbReference type="EMBL" id="KAK7264906.1"/>
    </source>
</evidence>
<evidence type="ECO:0000256" key="7">
    <source>
        <dbReference type="SAM" id="Phobius"/>
    </source>
</evidence>
<evidence type="ECO:0000256" key="2">
    <source>
        <dbReference type="ARBA" id="ARBA00022723"/>
    </source>
</evidence>
<accession>A0AAN9EX53</accession>
<sequence>MLQDHFHPLTSSAEPQKASHQYKMAQLRTTPILVLIIAAAVLLQNIEAKDYTVGDATGWTSFPPAGASFYSKWAANIAFKVNDTLVFNFESGSHTVAELTKHNYDKCNVNNNTKVFSTGPARITLNHTGDFYFSCTFSGHCSSGQKLSIKVTGSSAPTPAKAPAEGPSASPPESESVPTSPSNEGATLSPSSSPSEPGAIAPPPHVSAATHLVATFSVFLITISINFLSLF</sequence>
<comment type="caution">
    <text evidence="9">The sequence shown here is derived from an EMBL/GenBank/DDBJ whole genome shotgun (WGS) entry which is preliminary data.</text>
</comment>
<gene>
    <name evidence="9" type="ORF">RJT34_32519</name>
</gene>
<feature type="transmembrane region" description="Helical" evidence="7">
    <location>
        <begin position="208"/>
        <end position="228"/>
    </location>
</feature>
<keyword evidence="10" id="KW-1185">Reference proteome</keyword>
<feature type="compositionally biased region" description="Polar residues" evidence="6">
    <location>
        <begin position="185"/>
        <end position="195"/>
    </location>
</feature>
<dbReference type="SUPFAM" id="SSF49503">
    <property type="entry name" value="Cupredoxins"/>
    <property type="match status" value="1"/>
</dbReference>
<evidence type="ECO:0000313" key="10">
    <source>
        <dbReference type="Proteomes" id="UP001359559"/>
    </source>
</evidence>
<keyword evidence="7" id="KW-0472">Membrane</keyword>
<dbReference type="PANTHER" id="PTHR33021">
    <property type="entry name" value="BLUE COPPER PROTEIN"/>
    <property type="match status" value="1"/>
</dbReference>
<dbReference type="EMBL" id="JAYKXN010000008">
    <property type="protein sequence ID" value="KAK7264906.1"/>
    <property type="molecule type" value="Genomic_DNA"/>
</dbReference>
<evidence type="ECO:0000256" key="3">
    <source>
        <dbReference type="ARBA" id="ARBA00022982"/>
    </source>
</evidence>
<dbReference type="AlphaFoldDB" id="A0AAN9EX53"/>
<feature type="domain" description="Phytocyanin" evidence="8">
    <location>
        <begin position="49"/>
        <end position="153"/>
    </location>
</feature>
<evidence type="ECO:0000256" key="6">
    <source>
        <dbReference type="SAM" id="MobiDB-lite"/>
    </source>
</evidence>
<keyword evidence="1" id="KW-0813">Transport</keyword>
<keyword evidence="2" id="KW-0479">Metal-binding</keyword>
<evidence type="ECO:0000256" key="4">
    <source>
        <dbReference type="ARBA" id="ARBA00023008"/>
    </source>
</evidence>
<reference evidence="9 10" key="1">
    <citation type="submission" date="2024-01" db="EMBL/GenBank/DDBJ databases">
        <title>The genomes of 5 underutilized Papilionoideae crops provide insights into root nodulation and disease resistance.</title>
        <authorList>
            <person name="Yuan L."/>
        </authorList>
    </citation>
    <scope>NUCLEOTIDE SEQUENCE [LARGE SCALE GENOMIC DNA]</scope>
    <source>
        <strain evidence="9">LY-2023</strain>
        <tissue evidence="9">Leaf</tissue>
    </source>
</reference>
<organism evidence="9 10">
    <name type="scientific">Clitoria ternatea</name>
    <name type="common">Butterfly pea</name>
    <dbReference type="NCBI Taxonomy" id="43366"/>
    <lineage>
        <taxon>Eukaryota</taxon>
        <taxon>Viridiplantae</taxon>
        <taxon>Streptophyta</taxon>
        <taxon>Embryophyta</taxon>
        <taxon>Tracheophyta</taxon>
        <taxon>Spermatophyta</taxon>
        <taxon>Magnoliopsida</taxon>
        <taxon>eudicotyledons</taxon>
        <taxon>Gunneridae</taxon>
        <taxon>Pentapetalae</taxon>
        <taxon>rosids</taxon>
        <taxon>fabids</taxon>
        <taxon>Fabales</taxon>
        <taxon>Fabaceae</taxon>
        <taxon>Papilionoideae</taxon>
        <taxon>50 kb inversion clade</taxon>
        <taxon>NPAAA clade</taxon>
        <taxon>indigoferoid/millettioid clade</taxon>
        <taxon>Phaseoleae</taxon>
        <taxon>Clitoria</taxon>
    </lineage>
</organism>
<protein>
    <recommendedName>
        <fullName evidence="8">Phytocyanin domain-containing protein</fullName>
    </recommendedName>
</protein>
<dbReference type="GO" id="GO:0005886">
    <property type="term" value="C:plasma membrane"/>
    <property type="evidence" value="ECO:0007669"/>
    <property type="project" value="TreeGrafter"/>
</dbReference>